<dbReference type="PANTHER" id="PTHR33558:SF1">
    <property type="entry name" value="GLUTAREDOXIN-LIKE PROTEIN C5ORF63 HOMOLOG"/>
    <property type="match status" value="1"/>
</dbReference>
<protein>
    <recommendedName>
        <fullName evidence="1">Glutaredoxin-like protein</fullName>
    </recommendedName>
</protein>
<sequence>MSFGPQAAACTSKLRPRLTIFTAPHCTLCEQFRTELLKLKHSAVYPYRDFDLAYYNIRDSSLEDHKLYRRAYQYDIPVLHLDGKELMRHRLNVPLLTQRLSDWYRSTTEPTDQTTSEPTQT</sequence>
<dbReference type="InterPro" id="IPR052565">
    <property type="entry name" value="Glutaredoxin-like_YDR286C"/>
</dbReference>
<evidence type="ECO:0000256" key="1">
    <source>
        <dbReference type="RuleBase" id="RU363082"/>
    </source>
</evidence>
<accession>A0A9P6N7W7</accession>
<evidence type="ECO:0000313" key="3">
    <source>
        <dbReference type="Proteomes" id="UP000886653"/>
    </source>
</evidence>
<dbReference type="Proteomes" id="UP000886653">
    <property type="component" value="Unassembled WGS sequence"/>
</dbReference>
<dbReference type="OrthoDB" id="429967at2759"/>
<keyword evidence="3" id="KW-1185">Reference proteome</keyword>
<comment type="similarity">
    <text evidence="1">Belongs to the glutaredoxin family.</text>
</comment>
<proteinExistence type="inferred from homology"/>
<evidence type="ECO:0000313" key="2">
    <source>
        <dbReference type="EMBL" id="KAG0140968.1"/>
    </source>
</evidence>
<dbReference type="PANTHER" id="PTHR33558">
    <property type="entry name" value="GLUTAREDOXIN-LIKE PROTEIN C5ORF63 HOMOLOG"/>
    <property type="match status" value="1"/>
</dbReference>
<dbReference type="InterPro" id="IPR008554">
    <property type="entry name" value="Glutaredoxin-like"/>
</dbReference>
<dbReference type="Pfam" id="PF05768">
    <property type="entry name" value="Glrx-like"/>
    <property type="match status" value="1"/>
</dbReference>
<keyword evidence="1" id="KW-0249">Electron transport</keyword>
<dbReference type="AlphaFoldDB" id="A0A9P6N7W7"/>
<name>A0A9P6N7W7_9BASI</name>
<dbReference type="InterPro" id="IPR036249">
    <property type="entry name" value="Thioredoxin-like_sf"/>
</dbReference>
<keyword evidence="1" id="KW-0813">Transport</keyword>
<organism evidence="2 3">
    <name type="scientific">Cronartium quercuum f. sp. fusiforme G11</name>
    <dbReference type="NCBI Taxonomy" id="708437"/>
    <lineage>
        <taxon>Eukaryota</taxon>
        <taxon>Fungi</taxon>
        <taxon>Dikarya</taxon>
        <taxon>Basidiomycota</taxon>
        <taxon>Pucciniomycotina</taxon>
        <taxon>Pucciniomycetes</taxon>
        <taxon>Pucciniales</taxon>
        <taxon>Coleosporiaceae</taxon>
        <taxon>Cronartium</taxon>
    </lineage>
</organism>
<gene>
    <name evidence="2" type="ORF">CROQUDRAFT_52452</name>
</gene>
<dbReference type="SUPFAM" id="SSF52833">
    <property type="entry name" value="Thioredoxin-like"/>
    <property type="match status" value="1"/>
</dbReference>
<comment type="caution">
    <text evidence="2">The sequence shown here is derived from an EMBL/GenBank/DDBJ whole genome shotgun (WGS) entry which is preliminary data.</text>
</comment>
<dbReference type="Gene3D" id="3.40.30.10">
    <property type="entry name" value="Glutaredoxin"/>
    <property type="match status" value="1"/>
</dbReference>
<reference evidence="2" key="1">
    <citation type="submission" date="2013-11" db="EMBL/GenBank/DDBJ databases">
        <title>Genome sequence of the fusiform rust pathogen reveals effectors for host alternation and coevolution with pine.</title>
        <authorList>
            <consortium name="DOE Joint Genome Institute"/>
            <person name="Smith K."/>
            <person name="Pendleton A."/>
            <person name="Kubisiak T."/>
            <person name="Anderson C."/>
            <person name="Salamov A."/>
            <person name="Aerts A."/>
            <person name="Riley R."/>
            <person name="Clum A."/>
            <person name="Lindquist E."/>
            <person name="Ence D."/>
            <person name="Campbell M."/>
            <person name="Kronenberg Z."/>
            <person name="Feau N."/>
            <person name="Dhillon B."/>
            <person name="Hamelin R."/>
            <person name="Burleigh J."/>
            <person name="Smith J."/>
            <person name="Yandell M."/>
            <person name="Nelson C."/>
            <person name="Grigoriev I."/>
            <person name="Davis J."/>
        </authorList>
    </citation>
    <scope>NUCLEOTIDE SEQUENCE</scope>
    <source>
        <strain evidence="2">G11</strain>
    </source>
</reference>
<dbReference type="EMBL" id="MU167409">
    <property type="protein sequence ID" value="KAG0140968.1"/>
    <property type="molecule type" value="Genomic_DNA"/>
</dbReference>